<evidence type="ECO:0000256" key="2">
    <source>
        <dbReference type="ARBA" id="ARBA00022603"/>
    </source>
</evidence>
<sequence length="850" mass="99185">MKKIMFVNLYDFTSLKRVQIPLGILSLYFIVKKSDKYDVEICDFNDIYYEGILKDESLLVNIENMSNYIIQKNTDLISIYTMCNNYHIAVYLGKRIRELQPNIKIVFAGPHATMVGKETLMDFSFVDYVGLGEGEKTIIKLMDGIFNNDVDTVNGIAFRKGDQIICNWDRKDVVDLEDIAVIDFNKIGNENDKIQAMKSLDIEGGRGCPFRCAFCSTQQFWGNHFRVKSVDKIISEVEFYMKSLGINDFNFQHDLFTFNEKYIFDFCDELIRRNLKITWKCSARIDTVNKDILMKMSKSGCVGIFFGIETGSKTVQKAVNKNLKLEKVDEVLAGLIESDISAVFSFIYGYPMENESDLNDTLYMIYKIRKTATNRKSKSKFLIELWPLAFLPGTKMGEDYFDELAFNEYRGMDFNNSDYTRCKEVDELVKNHKKIFLSYYNIKKNGTKEIQYLNVFIMYLFNFCYSFIYEAVDLLIEEFNNDILKLYYAIFTNNSEKMIKFFKNKTVGGVLPKHDEIGEFFDIIRNYVENSDLYIEKTGMYHRIMESLGMFDSLFKVKSQKKQFKCYGIELYDLLLYKYPQLSLSVSKGMSTSEIYNNVAFRGFAIQEKQNNFMTSDNDFLIHSSFEGNPIELLYLHNRQDFERFIQIMAYRCEPVTISNKSKAFSLTEVINWGKIKVHKKEYLKLGGTEWKKELDSFMSNRKNYTETVIVIGGEVEEEYEDICEKSERSEKIRNYAKIRLFKQLASFISIKKAIKKKIGIENRLLNDCISLVCVTGEYDIEIAKRLIGYGKEQGDDNSGMTKYLVDSMSMEELQNQVACYMEQLQNLLSKFDYRSSGTDELTEYLYTHI</sequence>
<dbReference type="GO" id="GO:0046872">
    <property type="term" value="F:metal ion binding"/>
    <property type="evidence" value="ECO:0007669"/>
    <property type="project" value="UniProtKB-KW"/>
</dbReference>
<dbReference type="Gene3D" id="3.40.50.280">
    <property type="entry name" value="Cobalamin-binding domain"/>
    <property type="match status" value="1"/>
</dbReference>
<dbReference type="Pfam" id="PF22541">
    <property type="entry name" value="DUF7005"/>
    <property type="match status" value="1"/>
</dbReference>
<dbReference type="GO" id="GO:0031419">
    <property type="term" value="F:cobalamin binding"/>
    <property type="evidence" value="ECO:0007669"/>
    <property type="project" value="InterPro"/>
</dbReference>
<accession>A0A1M7JFA7</accession>
<dbReference type="InterPro" id="IPR006638">
    <property type="entry name" value="Elp3/MiaA/NifB-like_rSAM"/>
</dbReference>
<keyword evidence="5" id="KW-0479">Metal-binding</keyword>
<comment type="cofactor">
    <cofactor evidence="1">
        <name>[4Fe-4S] cluster</name>
        <dbReference type="ChEBI" id="CHEBI:49883"/>
    </cofactor>
</comment>
<evidence type="ECO:0000256" key="3">
    <source>
        <dbReference type="ARBA" id="ARBA00022679"/>
    </source>
</evidence>
<dbReference type="OrthoDB" id="9801659at2"/>
<gene>
    <name evidence="10" type="ORF">SAMN02746066_02237</name>
</gene>
<dbReference type="Pfam" id="PF04055">
    <property type="entry name" value="Radical_SAM"/>
    <property type="match status" value="1"/>
</dbReference>
<dbReference type="EMBL" id="FRCP01000011">
    <property type="protein sequence ID" value="SHM51656.1"/>
    <property type="molecule type" value="Genomic_DNA"/>
</dbReference>
<dbReference type="PANTHER" id="PTHR43409">
    <property type="entry name" value="ANAEROBIC MAGNESIUM-PROTOPORPHYRIN IX MONOMETHYL ESTER CYCLASE-RELATED"/>
    <property type="match status" value="1"/>
</dbReference>
<evidence type="ECO:0000259" key="9">
    <source>
        <dbReference type="PROSITE" id="PS51918"/>
    </source>
</evidence>
<dbReference type="PANTHER" id="PTHR43409:SF7">
    <property type="entry name" value="BLL1977 PROTEIN"/>
    <property type="match status" value="1"/>
</dbReference>
<keyword evidence="3" id="KW-0808">Transferase</keyword>
<name>A0A1M7JFA7_9FIRM</name>
<dbReference type="InterPro" id="IPR034466">
    <property type="entry name" value="Methyltransferase_Class_B"/>
</dbReference>
<evidence type="ECO:0000313" key="10">
    <source>
        <dbReference type="EMBL" id="SHM51656.1"/>
    </source>
</evidence>
<dbReference type="InterPro" id="IPR051198">
    <property type="entry name" value="BchE-like"/>
</dbReference>
<proteinExistence type="predicted"/>
<keyword evidence="4" id="KW-0949">S-adenosyl-L-methionine</keyword>
<feature type="domain" description="Radical SAM core" evidence="9">
    <location>
        <begin position="194"/>
        <end position="438"/>
    </location>
</feature>
<feature type="domain" description="B12-binding" evidence="8">
    <location>
        <begin position="1"/>
        <end position="152"/>
    </location>
</feature>
<dbReference type="InterPro" id="IPR054274">
    <property type="entry name" value="DUF7005"/>
</dbReference>
<dbReference type="InterPro" id="IPR058240">
    <property type="entry name" value="rSAM_sf"/>
</dbReference>
<dbReference type="InterPro" id="IPR007197">
    <property type="entry name" value="rSAM"/>
</dbReference>
<dbReference type="SUPFAM" id="SSF102114">
    <property type="entry name" value="Radical SAM enzymes"/>
    <property type="match status" value="1"/>
</dbReference>
<evidence type="ECO:0000256" key="6">
    <source>
        <dbReference type="ARBA" id="ARBA00023004"/>
    </source>
</evidence>
<evidence type="ECO:0000256" key="4">
    <source>
        <dbReference type="ARBA" id="ARBA00022691"/>
    </source>
</evidence>
<dbReference type="STRING" id="1120996.SAMN02746066_02237"/>
<keyword evidence="2" id="KW-0489">Methyltransferase</keyword>
<dbReference type="Gene3D" id="3.80.30.20">
    <property type="entry name" value="tm_1862 like domain"/>
    <property type="match status" value="1"/>
</dbReference>
<keyword evidence="6" id="KW-0408">Iron</keyword>
<keyword evidence="7" id="KW-0411">Iron-sulfur</keyword>
<evidence type="ECO:0000256" key="1">
    <source>
        <dbReference type="ARBA" id="ARBA00001966"/>
    </source>
</evidence>
<dbReference type="SFLD" id="SFLDG01123">
    <property type="entry name" value="methyltransferase_(Class_B)"/>
    <property type="match status" value="1"/>
</dbReference>
<organism evidence="10 11">
    <name type="scientific">Anaerosporobacter mobilis DSM 15930</name>
    <dbReference type="NCBI Taxonomy" id="1120996"/>
    <lineage>
        <taxon>Bacteria</taxon>
        <taxon>Bacillati</taxon>
        <taxon>Bacillota</taxon>
        <taxon>Clostridia</taxon>
        <taxon>Lachnospirales</taxon>
        <taxon>Lachnospiraceae</taxon>
        <taxon>Anaerosporobacter</taxon>
    </lineage>
</organism>
<dbReference type="PROSITE" id="PS51332">
    <property type="entry name" value="B12_BINDING"/>
    <property type="match status" value="1"/>
</dbReference>
<evidence type="ECO:0000256" key="7">
    <source>
        <dbReference type="ARBA" id="ARBA00023014"/>
    </source>
</evidence>
<dbReference type="AlphaFoldDB" id="A0A1M7JFA7"/>
<dbReference type="RefSeq" id="WP_073287646.1">
    <property type="nucleotide sequence ID" value="NZ_FRCP01000011.1"/>
</dbReference>
<dbReference type="SMART" id="SM00729">
    <property type="entry name" value="Elp3"/>
    <property type="match status" value="1"/>
</dbReference>
<dbReference type="PROSITE" id="PS51918">
    <property type="entry name" value="RADICAL_SAM"/>
    <property type="match status" value="1"/>
</dbReference>
<keyword evidence="11" id="KW-1185">Reference proteome</keyword>
<dbReference type="SFLD" id="SFLDG01082">
    <property type="entry name" value="B12-binding_domain_containing"/>
    <property type="match status" value="1"/>
</dbReference>
<dbReference type="Proteomes" id="UP000184038">
    <property type="component" value="Unassembled WGS sequence"/>
</dbReference>
<dbReference type="GO" id="GO:0003824">
    <property type="term" value="F:catalytic activity"/>
    <property type="evidence" value="ECO:0007669"/>
    <property type="project" value="InterPro"/>
</dbReference>
<dbReference type="InterPro" id="IPR006158">
    <property type="entry name" value="Cobalamin-bd"/>
</dbReference>
<dbReference type="GO" id="GO:0051539">
    <property type="term" value="F:4 iron, 4 sulfur cluster binding"/>
    <property type="evidence" value="ECO:0007669"/>
    <property type="project" value="UniProtKB-KW"/>
</dbReference>
<evidence type="ECO:0000256" key="5">
    <source>
        <dbReference type="ARBA" id="ARBA00022723"/>
    </source>
</evidence>
<dbReference type="InterPro" id="IPR023404">
    <property type="entry name" value="rSAM_horseshoe"/>
</dbReference>
<protein>
    <submittedName>
        <fullName evidence="10">Radical SAM superfamily enzyme YgiQ, UPF0313 family</fullName>
    </submittedName>
</protein>
<evidence type="ECO:0000259" key="8">
    <source>
        <dbReference type="PROSITE" id="PS51332"/>
    </source>
</evidence>
<dbReference type="SFLD" id="SFLDS00029">
    <property type="entry name" value="Radical_SAM"/>
    <property type="match status" value="1"/>
</dbReference>
<evidence type="ECO:0000313" key="11">
    <source>
        <dbReference type="Proteomes" id="UP000184038"/>
    </source>
</evidence>
<reference evidence="10 11" key="1">
    <citation type="submission" date="2016-11" db="EMBL/GenBank/DDBJ databases">
        <authorList>
            <person name="Jaros S."/>
            <person name="Januszkiewicz K."/>
            <person name="Wedrychowicz H."/>
        </authorList>
    </citation>
    <scope>NUCLEOTIDE SEQUENCE [LARGE SCALE GENOMIC DNA]</scope>
    <source>
        <strain evidence="10 11">DSM 15930</strain>
    </source>
</reference>